<name>A0A9D4NMN5_DREPO</name>
<reference evidence="1" key="2">
    <citation type="submission" date="2020-11" db="EMBL/GenBank/DDBJ databases">
        <authorList>
            <person name="McCartney M.A."/>
            <person name="Auch B."/>
            <person name="Kono T."/>
            <person name="Mallez S."/>
            <person name="Becker A."/>
            <person name="Gohl D.M."/>
            <person name="Silverstein K.A.T."/>
            <person name="Koren S."/>
            <person name="Bechman K.B."/>
            <person name="Herman A."/>
            <person name="Abrahante J.E."/>
            <person name="Garbe J."/>
        </authorList>
    </citation>
    <scope>NUCLEOTIDE SEQUENCE</scope>
    <source>
        <strain evidence="1">Duluth1</strain>
        <tissue evidence="1">Whole animal</tissue>
    </source>
</reference>
<proteinExistence type="predicted"/>
<evidence type="ECO:0000313" key="1">
    <source>
        <dbReference type="EMBL" id="KAH3896344.1"/>
    </source>
</evidence>
<comment type="caution">
    <text evidence="1">The sequence shown here is derived from an EMBL/GenBank/DDBJ whole genome shotgun (WGS) entry which is preliminary data.</text>
</comment>
<gene>
    <name evidence="1" type="ORF">DPMN_020520</name>
</gene>
<dbReference type="AlphaFoldDB" id="A0A9D4NMN5"/>
<accession>A0A9D4NMN5</accession>
<sequence>MKRALKNINKTSPTRIKRSTFLVEDLIDSEPSFPYCNATFMPNDGPLAPICPQ</sequence>
<dbReference type="Proteomes" id="UP000828390">
    <property type="component" value="Unassembled WGS sequence"/>
</dbReference>
<protein>
    <submittedName>
        <fullName evidence="1">Uncharacterized protein</fullName>
    </submittedName>
</protein>
<organism evidence="1 2">
    <name type="scientific">Dreissena polymorpha</name>
    <name type="common">Zebra mussel</name>
    <name type="synonym">Mytilus polymorpha</name>
    <dbReference type="NCBI Taxonomy" id="45954"/>
    <lineage>
        <taxon>Eukaryota</taxon>
        <taxon>Metazoa</taxon>
        <taxon>Spiralia</taxon>
        <taxon>Lophotrochozoa</taxon>
        <taxon>Mollusca</taxon>
        <taxon>Bivalvia</taxon>
        <taxon>Autobranchia</taxon>
        <taxon>Heteroconchia</taxon>
        <taxon>Euheterodonta</taxon>
        <taxon>Imparidentia</taxon>
        <taxon>Neoheterodontei</taxon>
        <taxon>Myida</taxon>
        <taxon>Dreissenoidea</taxon>
        <taxon>Dreissenidae</taxon>
        <taxon>Dreissena</taxon>
    </lineage>
</organism>
<reference evidence="1" key="1">
    <citation type="journal article" date="2019" name="bioRxiv">
        <title>The Genome of the Zebra Mussel, Dreissena polymorpha: A Resource for Invasive Species Research.</title>
        <authorList>
            <person name="McCartney M.A."/>
            <person name="Auch B."/>
            <person name="Kono T."/>
            <person name="Mallez S."/>
            <person name="Zhang Y."/>
            <person name="Obille A."/>
            <person name="Becker A."/>
            <person name="Abrahante J.E."/>
            <person name="Garbe J."/>
            <person name="Badalamenti J.P."/>
            <person name="Herman A."/>
            <person name="Mangelson H."/>
            <person name="Liachko I."/>
            <person name="Sullivan S."/>
            <person name="Sone E.D."/>
            <person name="Koren S."/>
            <person name="Silverstein K.A.T."/>
            <person name="Beckman K.B."/>
            <person name="Gohl D.M."/>
        </authorList>
    </citation>
    <scope>NUCLEOTIDE SEQUENCE</scope>
    <source>
        <strain evidence="1">Duluth1</strain>
        <tissue evidence="1">Whole animal</tissue>
    </source>
</reference>
<keyword evidence="2" id="KW-1185">Reference proteome</keyword>
<evidence type="ECO:0000313" key="2">
    <source>
        <dbReference type="Proteomes" id="UP000828390"/>
    </source>
</evidence>
<dbReference type="EMBL" id="JAIWYP010000001">
    <property type="protein sequence ID" value="KAH3896344.1"/>
    <property type="molecule type" value="Genomic_DNA"/>
</dbReference>